<evidence type="ECO:0000313" key="3">
    <source>
        <dbReference type="Proteomes" id="UP000028761"/>
    </source>
</evidence>
<dbReference type="PANTHER" id="PTHR10229">
    <property type="entry name" value="GTP-BINDING PROTEIN HFLX"/>
    <property type="match status" value="1"/>
</dbReference>
<dbReference type="PANTHER" id="PTHR10229:SF0">
    <property type="entry name" value="GTP-BINDING PROTEIN 6-RELATED"/>
    <property type="match status" value="1"/>
</dbReference>
<dbReference type="InterPro" id="IPR016496">
    <property type="entry name" value="GTPase_HflX"/>
</dbReference>
<proteinExistence type="predicted"/>
<feature type="compositionally biased region" description="Low complexity" evidence="1">
    <location>
        <begin position="153"/>
        <end position="169"/>
    </location>
</feature>
<keyword evidence="3" id="KW-1185">Reference proteome</keyword>
<feature type="compositionally biased region" description="Basic residues" evidence="1">
    <location>
        <begin position="241"/>
        <end position="252"/>
    </location>
</feature>
<reference evidence="2" key="1">
    <citation type="submission" date="2025-08" db="UniProtKB">
        <authorList>
            <consortium name="Ensembl"/>
        </authorList>
    </citation>
    <scope>IDENTIFICATION</scope>
</reference>
<name>A0A8I5NWN2_PAPAN</name>
<dbReference type="Proteomes" id="UP000028761">
    <property type="component" value="Unplaced"/>
</dbReference>
<dbReference type="AlphaFoldDB" id="A0A8I5NWN2"/>
<feature type="region of interest" description="Disordered" evidence="1">
    <location>
        <begin position="1"/>
        <end position="307"/>
    </location>
</feature>
<accession>A0A8I5NWN2</accession>
<sequence>AQIAPLPSRLGDRARLRPKKKKKSAVGSLCPGPDGLAFPDRPPPAPGEVGPLGLGHTSLTASELQAERGPQRQPLPSARRPQLSAPFTFASTSAGRETASAESEAVSFPLQVEPETGRRPPVPGSRLALHHGVRRVLHAGAAASPEREGGQDPEGPGQASEEEAPAPAAADKEGVPRGLRGGVHQLREDHADQGADGRRRHPAAGPAVCHAGRHGPRGRAALTHDRPVRGHHRLPLPAAARPHRVLLRHPGRRGSLGSRRARAGREPPRGGAPETQRSVHTAQPAAARPAPGLHGGGSQQGGPRARVSAAWVPASVSSPCVHWSRVGRCPVSSCEPQRWQPRHRDWPQRLYPVGSGLLGRTLMSSGRPEAERGLWHPHPGSYSPTEPNAVPVSALLGHGLQELKAELDAAVLKATGRQILTLRVRLAGAQLSWLYKEATVRSDGRSLRTAPCRIATSSSA</sequence>
<protein>
    <submittedName>
        <fullName evidence="2">Uncharacterized protein</fullName>
    </submittedName>
</protein>
<evidence type="ECO:0000313" key="2">
    <source>
        <dbReference type="Ensembl" id="ENSPANP00000060545.1"/>
    </source>
</evidence>
<feature type="compositionally biased region" description="Basic and acidic residues" evidence="1">
    <location>
        <begin position="185"/>
        <end position="197"/>
    </location>
</feature>
<dbReference type="Ensembl" id="ENSPANT00000078896.1">
    <property type="protein sequence ID" value="ENSPANP00000060545.1"/>
    <property type="gene ID" value="ENSPANG00000048929.1"/>
</dbReference>
<dbReference type="GO" id="GO:0005737">
    <property type="term" value="C:cytoplasm"/>
    <property type="evidence" value="ECO:0007669"/>
    <property type="project" value="TreeGrafter"/>
</dbReference>
<reference evidence="2" key="2">
    <citation type="submission" date="2025-09" db="UniProtKB">
        <authorList>
            <consortium name="Ensembl"/>
        </authorList>
    </citation>
    <scope>IDENTIFICATION</scope>
</reference>
<dbReference type="GO" id="GO:0043022">
    <property type="term" value="F:ribosome binding"/>
    <property type="evidence" value="ECO:0007669"/>
    <property type="project" value="TreeGrafter"/>
</dbReference>
<organism evidence="2 3">
    <name type="scientific">Papio anubis</name>
    <name type="common">Olive baboon</name>
    <dbReference type="NCBI Taxonomy" id="9555"/>
    <lineage>
        <taxon>Eukaryota</taxon>
        <taxon>Metazoa</taxon>
        <taxon>Chordata</taxon>
        <taxon>Craniata</taxon>
        <taxon>Vertebrata</taxon>
        <taxon>Euteleostomi</taxon>
        <taxon>Mammalia</taxon>
        <taxon>Eutheria</taxon>
        <taxon>Euarchontoglires</taxon>
        <taxon>Primates</taxon>
        <taxon>Haplorrhini</taxon>
        <taxon>Catarrhini</taxon>
        <taxon>Cercopithecidae</taxon>
        <taxon>Cercopithecinae</taxon>
        <taxon>Papio</taxon>
    </lineage>
</organism>
<evidence type="ECO:0000256" key="1">
    <source>
        <dbReference type="SAM" id="MobiDB-lite"/>
    </source>
</evidence>
<dbReference type="GeneTree" id="ENSGT01050000248381"/>
<feature type="compositionally biased region" description="Basic residues" evidence="1">
    <location>
        <begin position="128"/>
        <end position="137"/>
    </location>
</feature>
<dbReference type="GO" id="GO:0005525">
    <property type="term" value="F:GTP binding"/>
    <property type="evidence" value="ECO:0007669"/>
    <property type="project" value="InterPro"/>
</dbReference>